<feature type="compositionally biased region" description="Gly residues" evidence="1">
    <location>
        <begin position="235"/>
        <end position="254"/>
    </location>
</feature>
<feature type="transmembrane region" description="Helical" evidence="2">
    <location>
        <begin position="75"/>
        <end position="101"/>
    </location>
</feature>
<name>A0A840WFR4_9ACTN</name>
<evidence type="ECO:0000313" key="4">
    <source>
        <dbReference type="Proteomes" id="UP000579647"/>
    </source>
</evidence>
<keyword evidence="2" id="KW-0472">Membrane</keyword>
<feature type="compositionally biased region" description="Gly residues" evidence="1">
    <location>
        <begin position="209"/>
        <end position="229"/>
    </location>
</feature>
<keyword evidence="2" id="KW-0812">Transmembrane</keyword>
<keyword evidence="4" id="KW-1185">Reference proteome</keyword>
<evidence type="ECO:0000256" key="1">
    <source>
        <dbReference type="SAM" id="MobiDB-lite"/>
    </source>
</evidence>
<evidence type="ECO:0000256" key="2">
    <source>
        <dbReference type="SAM" id="Phobius"/>
    </source>
</evidence>
<reference evidence="3 4" key="1">
    <citation type="submission" date="2020-08" db="EMBL/GenBank/DDBJ databases">
        <title>Sequencing the genomes of 1000 actinobacteria strains.</title>
        <authorList>
            <person name="Klenk H.-P."/>
        </authorList>
    </citation>
    <scope>NUCLEOTIDE SEQUENCE [LARGE SCALE GENOMIC DNA]</scope>
    <source>
        <strain evidence="3 4">DSM 44598</strain>
    </source>
</reference>
<protein>
    <submittedName>
        <fullName evidence="3">Uncharacterized protein</fullName>
    </submittedName>
</protein>
<feature type="region of interest" description="Disordered" evidence="1">
    <location>
        <begin position="1"/>
        <end position="61"/>
    </location>
</feature>
<dbReference type="EMBL" id="JACHDO010000002">
    <property type="protein sequence ID" value="MBB5495809.1"/>
    <property type="molecule type" value="Genomic_DNA"/>
</dbReference>
<gene>
    <name evidence="3" type="ORF">HNR07_007028</name>
</gene>
<organism evidence="3 4">
    <name type="scientific">Nocardiopsis metallicus</name>
    <dbReference type="NCBI Taxonomy" id="179819"/>
    <lineage>
        <taxon>Bacteria</taxon>
        <taxon>Bacillati</taxon>
        <taxon>Actinomycetota</taxon>
        <taxon>Actinomycetes</taxon>
        <taxon>Streptosporangiales</taxon>
        <taxon>Nocardiopsidaceae</taxon>
        <taxon>Nocardiopsis</taxon>
    </lineage>
</organism>
<dbReference type="RefSeq" id="WP_184373206.1">
    <property type="nucleotide sequence ID" value="NZ_JACHDO010000002.1"/>
</dbReference>
<feature type="compositionally biased region" description="Gly residues" evidence="1">
    <location>
        <begin position="168"/>
        <end position="195"/>
    </location>
</feature>
<proteinExistence type="predicted"/>
<dbReference type="AlphaFoldDB" id="A0A840WFR4"/>
<evidence type="ECO:0000313" key="3">
    <source>
        <dbReference type="EMBL" id="MBB5495809.1"/>
    </source>
</evidence>
<dbReference type="Proteomes" id="UP000579647">
    <property type="component" value="Unassembled WGS sequence"/>
</dbReference>
<sequence length="560" mass="57128">MSSNDVDIPEAEPLPALDETEKTSATAVTPAEELTPEQAATLGQAQQDEEEEAGPPPLPPLLELAGSNIATTGGLAYGAAGVAGLLAVGAVATVGTAAYLAKGARERRDRRERAALRGGVEPGRRGFRSLVRGAGPGGRGALGGGPGRGRGLAGGVGGLAGRARSGASGAGGRSGLFGSRSGGGAGRGGALAGGRSGGGAGLLGRSGGSAGGLAGRSGGASGGRWGGAGSASRGGLAGGRSSGGGSLFGPGRSGGAHRAGARGGGRSGARGLFGAARRRPFGRVTAISDPAMPTRASGRRPLRGAFGAVRRGWNHPRTRRGRVRFRRASERTRDYMRKRARRLRTTAFWHSLAGWWGRLWGRIRGDERYGPMSSASAAASALAVAALGPSRRRSAPRRVITGRVIGTSARTPGELSSARRPLAIGAGASGTELEGHPMSKKPGEIIRAETAADEMQAALAAFGGADVHMLTYEQGLIALPQILRRIGHGLGQMSSSAEGEQPLDPAVVEFMHQISAAVHQVADVSDELPGLFRAAHEKELELLEDRRPHAERWDRSRRDS</sequence>
<feature type="region of interest" description="Disordered" evidence="1">
    <location>
        <begin position="121"/>
        <end position="195"/>
    </location>
</feature>
<accession>A0A840WFR4</accession>
<feature type="region of interest" description="Disordered" evidence="1">
    <location>
        <begin position="209"/>
        <end position="275"/>
    </location>
</feature>
<feature type="compositionally biased region" description="Gly residues" evidence="1">
    <location>
        <begin position="134"/>
        <end position="160"/>
    </location>
</feature>
<keyword evidence="2" id="KW-1133">Transmembrane helix</keyword>
<comment type="caution">
    <text evidence="3">The sequence shown here is derived from an EMBL/GenBank/DDBJ whole genome shotgun (WGS) entry which is preliminary data.</text>
</comment>